<evidence type="ECO:0000313" key="1">
    <source>
        <dbReference type="EMBL" id="GBM76295.1"/>
    </source>
</evidence>
<proteinExistence type="predicted"/>
<evidence type="ECO:0000313" key="2">
    <source>
        <dbReference type="Proteomes" id="UP000499080"/>
    </source>
</evidence>
<keyword evidence="2" id="KW-1185">Reference proteome</keyword>
<name>A0A4Y2IF57_ARAVE</name>
<organism evidence="1 2">
    <name type="scientific">Araneus ventricosus</name>
    <name type="common">Orbweaver spider</name>
    <name type="synonym">Epeira ventricosa</name>
    <dbReference type="NCBI Taxonomy" id="182803"/>
    <lineage>
        <taxon>Eukaryota</taxon>
        <taxon>Metazoa</taxon>
        <taxon>Ecdysozoa</taxon>
        <taxon>Arthropoda</taxon>
        <taxon>Chelicerata</taxon>
        <taxon>Arachnida</taxon>
        <taxon>Araneae</taxon>
        <taxon>Araneomorphae</taxon>
        <taxon>Entelegynae</taxon>
        <taxon>Araneoidea</taxon>
        <taxon>Araneidae</taxon>
        <taxon>Araneus</taxon>
    </lineage>
</organism>
<protein>
    <submittedName>
        <fullName evidence="1">Uncharacterized protein</fullName>
    </submittedName>
</protein>
<dbReference type="EMBL" id="BGPR01002611">
    <property type="protein sequence ID" value="GBM76295.1"/>
    <property type="molecule type" value="Genomic_DNA"/>
</dbReference>
<accession>A0A4Y2IF57</accession>
<dbReference type="Proteomes" id="UP000499080">
    <property type="component" value="Unassembled WGS sequence"/>
</dbReference>
<gene>
    <name evidence="1" type="ORF">AVEN_81845_1</name>
</gene>
<sequence length="122" mass="13716">MTSAPTPPPEPDPGFAIGLKHANRTSCQSVHLLYTGLLWAGPCNYEPWSDDEKDTYPGTTLSKLLHHTSEMALDFKSKNIKPTYTGDIWCVMYPQMEMEGLLLSEMRSSLKVEFCCHMMGND</sequence>
<reference evidence="1 2" key="1">
    <citation type="journal article" date="2019" name="Sci. Rep.">
        <title>Orb-weaving spider Araneus ventricosus genome elucidates the spidroin gene catalogue.</title>
        <authorList>
            <person name="Kono N."/>
            <person name="Nakamura H."/>
            <person name="Ohtoshi R."/>
            <person name="Moran D.A.P."/>
            <person name="Shinohara A."/>
            <person name="Yoshida Y."/>
            <person name="Fujiwara M."/>
            <person name="Mori M."/>
            <person name="Tomita M."/>
            <person name="Arakawa K."/>
        </authorList>
    </citation>
    <scope>NUCLEOTIDE SEQUENCE [LARGE SCALE GENOMIC DNA]</scope>
</reference>
<dbReference type="AlphaFoldDB" id="A0A4Y2IF57"/>
<comment type="caution">
    <text evidence="1">The sequence shown here is derived from an EMBL/GenBank/DDBJ whole genome shotgun (WGS) entry which is preliminary data.</text>
</comment>